<keyword evidence="4 5" id="KW-0012">Acyltransferase</keyword>
<evidence type="ECO:0000256" key="4">
    <source>
        <dbReference type="ARBA" id="ARBA00023315"/>
    </source>
</evidence>
<reference evidence="7 8" key="1">
    <citation type="submission" date="2019-09" db="EMBL/GenBank/DDBJ databases">
        <authorList>
            <person name="Cao W.R."/>
        </authorList>
    </citation>
    <scope>NUCLEOTIDE SEQUENCE [LARGE SCALE GENOMIC DNA]</scope>
    <source>
        <strain evidence="7 8">B1N29</strain>
    </source>
</reference>
<comment type="similarity">
    <text evidence="1 5">Belongs to the transferase hexapeptide repeat family.</text>
</comment>
<evidence type="ECO:0000256" key="2">
    <source>
        <dbReference type="ARBA" id="ARBA00022679"/>
    </source>
</evidence>
<dbReference type="CDD" id="cd03357">
    <property type="entry name" value="LbH_MAT_GAT"/>
    <property type="match status" value="1"/>
</dbReference>
<organism evidence="7 8">
    <name type="scientific">Pseudotamlana haliotis</name>
    <dbReference type="NCBI Taxonomy" id="2614804"/>
    <lineage>
        <taxon>Bacteria</taxon>
        <taxon>Pseudomonadati</taxon>
        <taxon>Bacteroidota</taxon>
        <taxon>Flavobacteriia</taxon>
        <taxon>Flavobacteriales</taxon>
        <taxon>Flavobacteriaceae</taxon>
        <taxon>Pseudotamlana</taxon>
    </lineage>
</organism>
<dbReference type="InterPro" id="IPR024688">
    <property type="entry name" value="Mac_dom"/>
</dbReference>
<comment type="caution">
    <text evidence="7">The sequence shown here is derived from an EMBL/GenBank/DDBJ whole genome shotgun (WGS) entry which is preliminary data.</text>
</comment>
<dbReference type="InterPro" id="IPR011004">
    <property type="entry name" value="Trimer_LpxA-like_sf"/>
</dbReference>
<evidence type="ECO:0000256" key="3">
    <source>
        <dbReference type="ARBA" id="ARBA00022737"/>
    </source>
</evidence>
<dbReference type="SUPFAM" id="SSF51161">
    <property type="entry name" value="Trimeric LpxA-like enzymes"/>
    <property type="match status" value="1"/>
</dbReference>
<accession>A0A6N6MDW1</accession>
<dbReference type="PANTHER" id="PTHR43017">
    <property type="entry name" value="GALACTOSIDE O-ACETYLTRANSFERASE"/>
    <property type="match status" value="1"/>
</dbReference>
<evidence type="ECO:0000313" key="7">
    <source>
        <dbReference type="EMBL" id="KAB1068387.1"/>
    </source>
</evidence>
<dbReference type="EC" id="2.3.1.-" evidence="5"/>
<dbReference type="RefSeq" id="WP_150938109.1">
    <property type="nucleotide sequence ID" value="NZ_WAAT01000037.1"/>
</dbReference>
<evidence type="ECO:0000313" key="8">
    <source>
        <dbReference type="Proteomes" id="UP000441333"/>
    </source>
</evidence>
<keyword evidence="8" id="KW-1185">Reference proteome</keyword>
<evidence type="ECO:0000259" key="6">
    <source>
        <dbReference type="SMART" id="SM01266"/>
    </source>
</evidence>
<dbReference type="SMART" id="SM01266">
    <property type="entry name" value="Mac"/>
    <property type="match status" value="1"/>
</dbReference>
<evidence type="ECO:0000256" key="1">
    <source>
        <dbReference type="ARBA" id="ARBA00007274"/>
    </source>
</evidence>
<dbReference type="FunFam" id="2.160.10.10:FF:000008">
    <property type="entry name" value="Maltose O-acetyltransferase"/>
    <property type="match status" value="1"/>
</dbReference>
<dbReference type="InterPro" id="IPR039369">
    <property type="entry name" value="LacA-like"/>
</dbReference>
<dbReference type="Gene3D" id="2.160.10.10">
    <property type="entry name" value="Hexapeptide repeat proteins"/>
    <property type="match status" value="1"/>
</dbReference>
<dbReference type="AlphaFoldDB" id="A0A6N6MDW1"/>
<dbReference type="EMBL" id="WAAT01000037">
    <property type="protein sequence ID" value="KAB1068387.1"/>
    <property type="molecule type" value="Genomic_DNA"/>
</dbReference>
<dbReference type="GO" id="GO:0008870">
    <property type="term" value="F:galactoside O-acetyltransferase activity"/>
    <property type="evidence" value="ECO:0007669"/>
    <property type="project" value="TreeGrafter"/>
</dbReference>
<gene>
    <name evidence="7" type="ORF">F6U93_06715</name>
</gene>
<sequence>MSEKEKMLAGEMYNPSDPDLAKERHNVRLLFHKFNSLSELDLEERQKVLYQIIPNSGENLFVEPPFHCDYGSNIKAGNNLFMNFNCCILDVAEVTIGDNCMFGPHVQIYTATHPLEFKARNSGKELGKAISIGHNVWIGGNATICPGVSLGNNVVVGSGAVVTKSFPDNVVIAGNPAKIIKTIDND</sequence>
<keyword evidence="3" id="KW-0677">Repeat</keyword>
<keyword evidence="2 5" id="KW-0808">Transferase</keyword>
<feature type="domain" description="Maltose/galactoside acetyltransferase" evidence="6">
    <location>
        <begin position="4"/>
        <end position="58"/>
    </location>
</feature>
<protein>
    <recommendedName>
        <fullName evidence="5">Acetyltransferase</fullName>
        <ecNumber evidence="5">2.3.1.-</ecNumber>
    </recommendedName>
</protein>
<dbReference type="PANTHER" id="PTHR43017:SF1">
    <property type="entry name" value="ACETYLTRANSFERASE YJL218W-RELATED"/>
    <property type="match status" value="1"/>
</dbReference>
<name>A0A6N6MDW1_9FLAO</name>
<evidence type="ECO:0000256" key="5">
    <source>
        <dbReference type="RuleBase" id="RU367021"/>
    </source>
</evidence>
<proteinExistence type="inferred from homology"/>
<dbReference type="InterPro" id="IPR001451">
    <property type="entry name" value="Hexapep"/>
</dbReference>
<dbReference type="Proteomes" id="UP000441333">
    <property type="component" value="Unassembled WGS sequence"/>
</dbReference>
<dbReference type="Pfam" id="PF14602">
    <property type="entry name" value="Hexapep_2"/>
    <property type="match status" value="1"/>
</dbReference>
<dbReference type="Pfam" id="PF12464">
    <property type="entry name" value="Mac"/>
    <property type="match status" value="1"/>
</dbReference>